<organism evidence="1 2">
    <name type="scientific">Terricaulis silvestris</name>
    <dbReference type="NCBI Taxonomy" id="2686094"/>
    <lineage>
        <taxon>Bacteria</taxon>
        <taxon>Pseudomonadati</taxon>
        <taxon>Pseudomonadota</taxon>
        <taxon>Alphaproteobacteria</taxon>
        <taxon>Caulobacterales</taxon>
        <taxon>Caulobacteraceae</taxon>
        <taxon>Terricaulis</taxon>
    </lineage>
</organism>
<dbReference type="Proteomes" id="UP000431269">
    <property type="component" value="Chromosome"/>
</dbReference>
<evidence type="ECO:0000313" key="1">
    <source>
        <dbReference type="EMBL" id="QGZ96357.1"/>
    </source>
</evidence>
<accession>A0A6I6MUC3</accession>
<name>A0A6I6MUC3_9CAUL</name>
<gene>
    <name evidence="1" type="ORF">DSM104635_03216</name>
</gene>
<sequence>MAVTLKYKDAQEALLRRLGQAVVLHWDQLPDDLQDLLIDQAAIVQDRDETAHEAGDIESFIRSVKTTAIPKETPPAK</sequence>
<dbReference type="AlphaFoldDB" id="A0A6I6MUC3"/>
<protein>
    <submittedName>
        <fullName evidence="1">Uncharacterized protein</fullName>
    </submittedName>
</protein>
<reference evidence="2" key="1">
    <citation type="submission" date="2019-12" db="EMBL/GenBank/DDBJ databases">
        <title>Complete genome of Terracaulis silvestris 0127_4.</title>
        <authorList>
            <person name="Vieira S."/>
            <person name="Riedel T."/>
            <person name="Sproer C."/>
            <person name="Pascual J."/>
            <person name="Boedeker C."/>
            <person name="Overmann J."/>
        </authorList>
    </citation>
    <scope>NUCLEOTIDE SEQUENCE [LARGE SCALE GENOMIC DNA]</scope>
    <source>
        <strain evidence="2">0127_4</strain>
    </source>
</reference>
<proteinExistence type="predicted"/>
<evidence type="ECO:0000313" key="2">
    <source>
        <dbReference type="Proteomes" id="UP000431269"/>
    </source>
</evidence>
<dbReference type="EMBL" id="CP047045">
    <property type="protein sequence ID" value="QGZ96357.1"/>
    <property type="molecule type" value="Genomic_DNA"/>
</dbReference>
<dbReference type="KEGG" id="tsv:DSM104635_03216"/>
<keyword evidence="2" id="KW-1185">Reference proteome</keyword>